<feature type="transmembrane region" description="Helical" evidence="1">
    <location>
        <begin position="67"/>
        <end position="90"/>
    </location>
</feature>
<feature type="transmembrane region" description="Helical" evidence="1">
    <location>
        <begin position="24"/>
        <end position="55"/>
    </location>
</feature>
<evidence type="ECO:0000313" key="2">
    <source>
        <dbReference type="EMBL" id="KAA1257554.1"/>
    </source>
</evidence>
<organism evidence="2 3">
    <name type="scientific">Rubripirellula obstinata</name>
    <dbReference type="NCBI Taxonomy" id="406547"/>
    <lineage>
        <taxon>Bacteria</taxon>
        <taxon>Pseudomonadati</taxon>
        <taxon>Planctomycetota</taxon>
        <taxon>Planctomycetia</taxon>
        <taxon>Pirellulales</taxon>
        <taxon>Pirellulaceae</taxon>
        <taxon>Rubripirellula</taxon>
    </lineage>
</organism>
<dbReference type="Proteomes" id="UP000322699">
    <property type="component" value="Unassembled WGS sequence"/>
</dbReference>
<accession>A0A5B1CDX8</accession>
<comment type="caution">
    <text evidence="2">The sequence shown here is derived from an EMBL/GenBank/DDBJ whole genome shotgun (WGS) entry which is preliminary data.</text>
</comment>
<sequence>MVAADRTSRKDETHLCDLTILGKLFAFLIAPIICLIAAMAFTATLTGFVSALLTVTGLYTEEPTNSLLLSMLAVSWVLLSYVASPVSSVVSRWFDRRGLPLVDQAAKAERIHKNG</sequence>
<proteinExistence type="predicted"/>
<keyword evidence="1" id="KW-0812">Transmembrane</keyword>
<keyword evidence="1" id="KW-0472">Membrane</keyword>
<keyword evidence="3" id="KW-1185">Reference proteome</keyword>
<name>A0A5B1CDX8_9BACT</name>
<evidence type="ECO:0000313" key="3">
    <source>
        <dbReference type="Proteomes" id="UP000322699"/>
    </source>
</evidence>
<protein>
    <submittedName>
        <fullName evidence="2">Uncharacterized protein</fullName>
    </submittedName>
</protein>
<dbReference type="AlphaFoldDB" id="A0A5B1CDX8"/>
<gene>
    <name evidence="2" type="ORF">LF1_00410</name>
</gene>
<evidence type="ECO:0000256" key="1">
    <source>
        <dbReference type="SAM" id="Phobius"/>
    </source>
</evidence>
<dbReference type="RefSeq" id="WP_068267166.1">
    <property type="nucleotide sequence ID" value="NZ_LWSK01000165.1"/>
</dbReference>
<dbReference type="EMBL" id="VRLW01000001">
    <property type="protein sequence ID" value="KAA1257554.1"/>
    <property type="molecule type" value="Genomic_DNA"/>
</dbReference>
<reference evidence="2 3" key="1">
    <citation type="submission" date="2019-08" db="EMBL/GenBank/DDBJ databases">
        <title>Deep-cultivation of Planctomycetes and their phenomic and genomic characterization uncovers novel biology.</title>
        <authorList>
            <person name="Wiegand S."/>
            <person name="Jogler M."/>
            <person name="Boedeker C."/>
            <person name="Pinto D."/>
            <person name="Vollmers J."/>
            <person name="Rivas-Marin E."/>
            <person name="Kohn T."/>
            <person name="Peeters S.H."/>
            <person name="Heuer A."/>
            <person name="Rast P."/>
            <person name="Oberbeckmann S."/>
            <person name="Bunk B."/>
            <person name="Jeske O."/>
            <person name="Meyerdierks A."/>
            <person name="Storesund J.E."/>
            <person name="Kallscheuer N."/>
            <person name="Luecker S."/>
            <person name="Lage O.M."/>
            <person name="Pohl T."/>
            <person name="Merkel B.J."/>
            <person name="Hornburger P."/>
            <person name="Mueller R.-W."/>
            <person name="Bruemmer F."/>
            <person name="Labrenz M."/>
            <person name="Spormann A.M."/>
            <person name="Op Den Camp H."/>
            <person name="Overmann J."/>
            <person name="Amann R."/>
            <person name="Jetten M.S.M."/>
            <person name="Mascher T."/>
            <person name="Medema M.H."/>
            <person name="Devos D.P."/>
            <person name="Kaster A.-K."/>
            <person name="Ovreas L."/>
            <person name="Rohde M."/>
            <person name="Galperin M.Y."/>
            <person name="Jogler C."/>
        </authorList>
    </citation>
    <scope>NUCLEOTIDE SEQUENCE [LARGE SCALE GENOMIC DNA]</scope>
    <source>
        <strain evidence="2 3">LF1</strain>
    </source>
</reference>
<keyword evidence="1" id="KW-1133">Transmembrane helix</keyword>